<reference evidence="9 10" key="1">
    <citation type="submission" date="2018-09" db="EMBL/GenBank/DDBJ databases">
        <authorList>
            <person name="Wang F."/>
        </authorList>
    </citation>
    <scope>NUCLEOTIDE SEQUENCE [LARGE SCALE GENOMIC DNA]</scope>
    <source>
        <strain evidence="9 10">PLHSC7-2</strain>
    </source>
</reference>
<gene>
    <name evidence="9" type="ORF">D1Z90_14805</name>
</gene>
<dbReference type="InterPro" id="IPR018168">
    <property type="entry name" value="Ubi_Hdrlase_CS"/>
</dbReference>
<evidence type="ECO:0000259" key="8">
    <source>
        <dbReference type="Pfam" id="PF01494"/>
    </source>
</evidence>
<comment type="cofactor">
    <cofactor evidence="1">
        <name>FAD</name>
        <dbReference type="ChEBI" id="CHEBI:57692"/>
    </cofactor>
</comment>
<organism evidence="9 10">
    <name type="scientific">Motilimonas pumila</name>
    <dbReference type="NCBI Taxonomy" id="2303987"/>
    <lineage>
        <taxon>Bacteria</taxon>
        <taxon>Pseudomonadati</taxon>
        <taxon>Pseudomonadota</taxon>
        <taxon>Gammaproteobacteria</taxon>
        <taxon>Alteromonadales</taxon>
        <taxon>Alteromonadales genera incertae sedis</taxon>
        <taxon>Motilimonas</taxon>
    </lineage>
</organism>
<sequence length="398" mass="43424">MDAHSFDVVIAGGGMAGSTLALALHHLAPYLRVALVEAQQAPVGLHPGFDGRSIALAYGSVEIFQQLNVWSQMQEHASAIKQIHVSDRGHSGIVNLSAKEQQLPALGYVIELMHAGRVFEHALKQTAVSLYCPASVTDISQQEDVNLVTLSSGEILRAKLLVGADGGQSVCRKILRMSQQQESYGTSAIIANVSTSQPHLGRAFERFTETGPCALLPMQQGRSSLVWALHDEQAQRLMHCSNETFLQQLQSTFGYRLGRFVKTGERACYPLSLTKSDEPVAHRAVLVGNAAHTLHPVAGQGFNLGLRDVYVLASHLAQVGEDKDVGSFSCLANYWQQRQQDHQTTITMTDTLARVFANQYFPLVAARNGALHLMDSISLFKQPLAQQALGRFNLFSVN</sequence>
<dbReference type="PANTHER" id="PTHR43876:SF8">
    <property type="entry name" value="2-OCTAPRENYL-6-METHOXYPHENOL HYDROXYLASE"/>
    <property type="match status" value="1"/>
</dbReference>
<evidence type="ECO:0000256" key="3">
    <source>
        <dbReference type="ARBA" id="ARBA00005349"/>
    </source>
</evidence>
<dbReference type="InterPro" id="IPR036188">
    <property type="entry name" value="FAD/NAD-bd_sf"/>
</dbReference>
<dbReference type="GO" id="GO:0071949">
    <property type="term" value="F:FAD binding"/>
    <property type="evidence" value="ECO:0007669"/>
    <property type="project" value="InterPro"/>
</dbReference>
<dbReference type="SUPFAM" id="SSF51905">
    <property type="entry name" value="FAD/NAD(P)-binding domain"/>
    <property type="match status" value="1"/>
</dbReference>
<evidence type="ECO:0000256" key="6">
    <source>
        <dbReference type="ARBA" id="ARBA00023002"/>
    </source>
</evidence>
<dbReference type="NCBIfam" id="TIGR01988">
    <property type="entry name" value="Ubi-OHases"/>
    <property type="match status" value="1"/>
</dbReference>
<dbReference type="NCBIfam" id="NF004356">
    <property type="entry name" value="PRK05732.1"/>
    <property type="match status" value="1"/>
</dbReference>
<evidence type="ECO:0000256" key="4">
    <source>
        <dbReference type="ARBA" id="ARBA00022630"/>
    </source>
</evidence>
<comment type="caution">
    <text evidence="9">The sequence shown here is derived from an EMBL/GenBank/DDBJ whole genome shotgun (WGS) entry which is preliminary data.</text>
</comment>
<comment type="similarity">
    <text evidence="3">Belongs to the UbiH/COQ6 family.</text>
</comment>
<name>A0A418YC74_9GAMM</name>
<protein>
    <submittedName>
        <fullName evidence="9">2-octaprenyl-6-methoxyphenyl hydroxylase</fullName>
    </submittedName>
</protein>
<dbReference type="AlphaFoldDB" id="A0A418YC74"/>
<dbReference type="InterPro" id="IPR010971">
    <property type="entry name" value="UbiH/COQ6"/>
</dbReference>
<keyword evidence="10" id="KW-1185">Reference proteome</keyword>
<keyword evidence="4" id="KW-0285">Flavoprotein</keyword>
<comment type="pathway">
    <text evidence="2">Cofactor biosynthesis; ubiquinone biosynthesis.</text>
</comment>
<dbReference type="UniPathway" id="UPA00232"/>
<evidence type="ECO:0000256" key="7">
    <source>
        <dbReference type="ARBA" id="ARBA00023033"/>
    </source>
</evidence>
<evidence type="ECO:0000256" key="2">
    <source>
        <dbReference type="ARBA" id="ARBA00004749"/>
    </source>
</evidence>
<reference evidence="9 10" key="2">
    <citation type="submission" date="2019-01" db="EMBL/GenBank/DDBJ databases">
        <title>Motilimonas pumilus sp. nov., isolated from the gut of sea cucumber (Apostichopus japonicus).</title>
        <authorList>
            <person name="Wang F.-Q."/>
            <person name="Ren L.-H."/>
            <person name="Lin Y.-W."/>
            <person name="Sun G.-H."/>
            <person name="Du Z.-J."/>
            <person name="Zhao J.-X."/>
            <person name="Liu X.-J."/>
            <person name="Liu L.-J."/>
        </authorList>
    </citation>
    <scope>NUCLEOTIDE SEQUENCE [LARGE SCALE GENOMIC DNA]</scope>
    <source>
        <strain evidence="9 10">PLHSC7-2</strain>
    </source>
</reference>
<accession>A0A418YC74</accession>
<dbReference type="Gene3D" id="3.50.50.60">
    <property type="entry name" value="FAD/NAD(P)-binding domain"/>
    <property type="match status" value="2"/>
</dbReference>
<dbReference type="PRINTS" id="PR00420">
    <property type="entry name" value="RNGMNOXGNASE"/>
</dbReference>
<dbReference type="GO" id="GO:0006744">
    <property type="term" value="P:ubiquinone biosynthetic process"/>
    <property type="evidence" value="ECO:0007669"/>
    <property type="project" value="UniProtKB-UniPathway"/>
</dbReference>
<proteinExistence type="inferred from homology"/>
<dbReference type="GO" id="GO:0008681">
    <property type="term" value="F:2-octaprenyl-6-methoxyphenol hydroxylase activity"/>
    <property type="evidence" value="ECO:0007669"/>
    <property type="project" value="InterPro"/>
</dbReference>
<feature type="domain" description="FAD-binding" evidence="8">
    <location>
        <begin position="6"/>
        <end position="340"/>
    </location>
</feature>
<dbReference type="PROSITE" id="PS01304">
    <property type="entry name" value="UBIH"/>
    <property type="match status" value="1"/>
</dbReference>
<evidence type="ECO:0000256" key="1">
    <source>
        <dbReference type="ARBA" id="ARBA00001974"/>
    </source>
</evidence>
<evidence type="ECO:0000313" key="10">
    <source>
        <dbReference type="Proteomes" id="UP000283255"/>
    </source>
</evidence>
<dbReference type="NCBIfam" id="TIGR01984">
    <property type="entry name" value="UbiH"/>
    <property type="match status" value="1"/>
</dbReference>
<keyword evidence="5" id="KW-0274">FAD</keyword>
<dbReference type="Proteomes" id="UP000283255">
    <property type="component" value="Unassembled WGS sequence"/>
</dbReference>
<keyword evidence="7" id="KW-0503">Monooxygenase</keyword>
<dbReference type="InterPro" id="IPR002938">
    <property type="entry name" value="FAD-bd"/>
</dbReference>
<evidence type="ECO:0000256" key="5">
    <source>
        <dbReference type="ARBA" id="ARBA00022827"/>
    </source>
</evidence>
<dbReference type="EMBL" id="QZCH01000021">
    <property type="protein sequence ID" value="RJG42118.1"/>
    <property type="molecule type" value="Genomic_DNA"/>
</dbReference>
<dbReference type="InterPro" id="IPR051205">
    <property type="entry name" value="UbiH/COQ6_monooxygenase"/>
</dbReference>
<dbReference type="PANTHER" id="PTHR43876">
    <property type="entry name" value="UBIQUINONE BIOSYNTHESIS MONOOXYGENASE COQ6, MITOCHONDRIAL"/>
    <property type="match status" value="1"/>
</dbReference>
<keyword evidence="6" id="KW-0560">Oxidoreductase</keyword>
<evidence type="ECO:0000313" key="9">
    <source>
        <dbReference type="EMBL" id="RJG42118.1"/>
    </source>
</evidence>
<dbReference type="Pfam" id="PF01494">
    <property type="entry name" value="FAD_binding_3"/>
    <property type="match status" value="1"/>
</dbReference>
<dbReference type="OrthoDB" id="9769565at2"/>
<dbReference type="InterPro" id="IPR011295">
    <property type="entry name" value="UbiH"/>
</dbReference>